<organism evidence="2 3">
    <name type="scientific">Malassezia japonica</name>
    <dbReference type="NCBI Taxonomy" id="223818"/>
    <lineage>
        <taxon>Eukaryota</taxon>
        <taxon>Fungi</taxon>
        <taxon>Dikarya</taxon>
        <taxon>Basidiomycota</taxon>
        <taxon>Ustilaginomycotina</taxon>
        <taxon>Malasseziomycetes</taxon>
        <taxon>Malasseziales</taxon>
        <taxon>Malasseziaceae</taxon>
        <taxon>Malassezia</taxon>
    </lineage>
</organism>
<feature type="compositionally biased region" description="Acidic residues" evidence="1">
    <location>
        <begin position="94"/>
        <end position="104"/>
    </location>
</feature>
<dbReference type="GeneID" id="85227414"/>
<feature type="compositionally biased region" description="Polar residues" evidence="1">
    <location>
        <begin position="268"/>
        <end position="283"/>
    </location>
</feature>
<evidence type="ECO:0000313" key="2">
    <source>
        <dbReference type="EMBL" id="WFD40774.1"/>
    </source>
</evidence>
<dbReference type="RefSeq" id="XP_060123671.1">
    <property type="nucleotide sequence ID" value="XM_060267688.1"/>
</dbReference>
<dbReference type="Proteomes" id="UP001217754">
    <property type="component" value="Chromosome 7"/>
</dbReference>
<dbReference type="EMBL" id="CP119964">
    <property type="protein sequence ID" value="WFD40774.1"/>
    <property type="molecule type" value="Genomic_DNA"/>
</dbReference>
<reference evidence="2" key="1">
    <citation type="submission" date="2023-03" db="EMBL/GenBank/DDBJ databases">
        <title>Mating type loci evolution in Malassezia.</title>
        <authorList>
            <person name="Coelho M.A."/>
        </authorList>
    </citation>
    <scope>NUCLEOTIDE SEQUENCE</scope>
    <source>
        <strain evidence="2">CBS 9431</strain>
    </source>
</reference>
<feature type="region of interest" description="Disordered" evidence="1">
    <location>
        <begin position="117"/>
        <end position="405"/>
    </location>
</feature>
<feature type="compositionally biased region" description="Basic and acidic residues" evidence="1">
    <location>
        <begin position="373"/>
        <end position="389"/>
    </location>
</feature>
<keyword evidence="3" id="KW-1185">Reference proteome</keyword>
<accession>A0AAF0F6E7</accession>
<sequence length="405" mass="44092">MDQQAFRNLVSAPRADGARSGQGYDRNFGQRRSYHPSERRRSAKNEEEPDEFKPRQVASTEFRGSHSKHAYVDRAEMRRRGIDVPLEFRPMPIEEPEAGADEDNDRAHVSDADLDAALEAGRTVQEPANDAPAFRPITQAAQQAPAPKEEAPEFIYVNGKRMRKKKKKAPETSAPAPESHAASTPGDAADRALTDPAALRPRAAKSQVHVRPAVNEKGSAPEPTVSEHAQSQAVSPSTSGPAPPPPSHDAEPTHDPSTTPAPPSSSTFQTHDPTPPTHASTSRPAAPPSFVPQVEDEDDIFAEAGEWAGLSDEEAPEPSAAPSGSQRDWFATKTQDEPAPPSEPEDEEREDSPPARLEGLSTSALPSDVSRWLLEREDKPRHTDRDPAPRKRKRSKKGRGEIDSP</sequence>
<name>A0AAF0F6E7_9BASI</name>
<gene>
    <name evidence="2" type="ORF">MJAP1_003763</name>
</gene>
<protein>
    <submittedName>
        <fullName evidence="2">Uncharacterized protein</fullName>
    </submittedName>
</protein>
<evidence type="ECO:0000256" key="1">
    <source>
        <dbReference type="SAM" id="MobiDB-lite"/>
    </source>
</evidence>
<proteinExistence type="predicted"/>
<feature type="region of interest" description="Disordered" evidence="1">
    <location>
        <begin position="87"/>
        <end position="106"/>
    </location>
</feature>
<feature type="region of interest" description="Disordered" evidence="1">
    <location>
        <begin position="1"/>
        <end position="74"/>
    </location>
</feature>
<dbReference type="AlphaFoldDB" id="A0AAF0F6E7"/>
<feature type="compositionally biased region" description="Basic and acidic residues" evidence="1">
    <location>
        <begin position="35"/>
        <end position="54"/>
    </location>
</feature>
<evidence type="ECO:0000313" key="3">
    <source>
        <dbReference type="Proteomes" id="UP001217754"/>
    </source>
</evidence>